<protein>
    <submittedName>
        <fullName evidence="2">Uncharacterized protein</fullName>
    </submittedName>
</protein>
<evidence type="ECO:0000256" key="1">
    <source>
        <dbReference type="SAM" id="MobiDB-lite"/>
    </source>
</evidence>
<feature type="compositionally biased region" description="Basic and acidic residues" evidence="1">
    <location>
        <begin position="141"/>
        <end position="153"/>
    </location>
</feature>
<name>A0A645IVA7_9ZZZZ</name>
<sequence length="153" mass="16474">MRTQFAYQTLRNDADDVAGQDAGLDADVHQARKHAERGVGVQGGEHLVAGHGGAEGHLGGILVADFADQDDVGILPHDRTDAVGEIELGGLGDRCLADHGHRVFDRVLKCHDMDALAVDVIQHRVQRRRLAAAGRAGDQGDALRPRDHQFQLV</sequence>
<accession>A0A645IVA7</accession>
<proteinExistence type="predicted"/>
<comment type="caution">
    <text evidence="2">The sequence shown here is derived from an EMBL/GenBank/DDBJ whole genome shotgun (WGS) entry which is preliminary data.</text>
</comment>
<feature type="region of interest" description="Disordered" evidence="1">
    <location>
        <begin position="132"/>
        <end position="153"/>
    </location>
</feature>
<reference evidence="2" key="1">
    <citation type="submission" date="2019-08" db="EMBL/GenBank/DDBJ databases">
        <authorList>
            <person name="Kucharzyk K."/>
            <person name="Murdoch R.W."/>
            <person name="Higgins S."/>
            <person name="Loffler F."/>
        </authorList>
    </citation>
    <scope>NUCLEOTIDE SEQUENCE</scope>
</reference>
<dbReference type="AlphaFoldDB" id="A0A645IVA7"/>
<evidence type="ECO:0000313" key="2">
    <source>
        <dbReference type="EMBL" id="MPN51113.1"/>
    </source>
</evidence>
<gene>
    <name evidence="2" type="ORF">SDC9_198755</name>
</gene>
<organism evidence="2">
    <name type="scientific">bioreactor metagenome</name>
    <dbReference type="NCBI Taxonomy" id="1076179"/>
    <lineage>
        <taxon>unclassified sequences</taxon>
        <taxon>metagenomes</taxon>
        <taxon>ecological metagenomes</taxon>
    </lineage>
</organism>
<dbReference type="EMBL" id="VSSQ01115865">
    <property type="protein sequence ID" value="MPN51113.1"/>
    <property type="molecule type" value="Genomic_DNA"/>
</dbReference>